<dbReference type="RefSeq" id="WP_116555899.1">
    <property type="nucleotide sequence ID" value="NZ_QCZG01000045.1"/>
</dbReference>
<feature type="domain" description="DUF6079" evidence="4">
    <location>
        <begin position="697"/>
        <end position="833"/>
    </location>
</feature>
<accession>A0A2U1JSA8</accession>
<proteinExistence type="predicted"/>
<evidence type="ECO:0000259" key="3">
    <source>
        <dbReference type="Pfam" id="PF26384"/>
    </source>
</evidence>
<name>A0A2U1JSA8_9BACI</name>
<gene>
    <name evidence="7" type="ORF">DCC39_15950</name>
</gene>
<protein>
    <submittedName>
        <fullName evidence="7">ATPase</fullName>
    </submittedName>
</protein>
<feature type="domain" description="DUF6079" evidence="1">
    <location>
        <begin position="21"/>
        <end position="247"/>
    </location>
</feature>
<reference evidence="7 8" key="1">
    <citation type="submission" date="2018-04" db="EMBL/GenBank/DDBJ databases">
        <title>Camelliibacillus theae gen. nov., sp. nov., isolated from Pu'er tea.</title>
        <authorList>
            <person name="Niu L."/>
        </authorList>
    </citation>
    <scope>NUCLEOTIDE SEQUENCE [LARGE SCALE GENOMIC DNA]</scope>
    <source>
        <strain evidence="7 8">T8</strain>
    </source>
</reference>
<keyword evidence="8" id="KW-1185">Reference proteome</keyword>
<dbReference type="Pfam" id="PF26384">
    <property type="entry name" value="DUF6079_3rd"/>
    <property type="match status" value="1"/>
</dbReference>
<dbReference type="InterPro" id="IPR058571">
    <property type="entry name" value="DUF6079_3rd"/>
</dbReference>
<feature type="domain" description="DUF6079" evidence="2">
    <location>
        <begin position="264"/>
        <end position="473"/>
    </location>
</feature>
<organism evidence="7 8">
    <name type="scientific">Pueribacillus theae</name>
    <dbReference type="NCBI Taxonomy" id="2171751"/>
    <lineage>
        <taxon>Bacteria</taxon>
        <taxon>Bacillati</taxon>
        <taxon>Bacillota</taxon>
        <taxon>Bacilli</taxon>
        <taxon>Bacillales</taxon>
        <taxon>Bacillaceae</taxon>
        <taxon>Pueribacillus</taxon>
    </lineage>
</organism>
<dbReference type="OrthoDB" id="8780745at2"/>
<dbReference type="InterPro" id="IPR058574">
    <property type="entry name" value="DUF6079_6th"/>
</dbReference>
<sequence length="1233" mass="142941">MLRYNDLISFEPIESVIQLREADDKDKAISLLQSYVISNHMADKLIDDIFENLQFERMVDNRGMLIVGNYGSGKSHLMSVVSTIAELPESSQYLGYEKVAGKAKEIEGKFKVIRAEFGAVTMSLRDIICQHLETGLERMGIDYTFPPADQVTNNKDMLYEMMDLFHEEYPEQGLLLVIDELLDYLRSRNEMQITLDLGFLREVGEVCSNSRFRFISGVQEMLFDNPKFSFVADSLRRVKERFKETRIVREDIAFVVSERLLNKNEEQKALIREHLSKFTKMYNGLSEEMETYVNMFPIHPAYLEMFERVNIAEKRVALKTISDEIKKLISREVPEDATGFISFDSYWNYIIEDSSLRSNDRVKAIMDKVNTLKGTIQTGVKRQYKAMAEKMVDALAVFRLTTDNLNTPIGLTSEAMRDKLFISYPTLLDFDDDVADFLKTTIDAAMKDLRNAVSFQFISLNDENGQYYINIDEAVPVDELISQRGEMLDNSKLDSYYFDVLKNATEVSDNTYVHGYKIWLHEIPWFDRRVKRQGYLFFGAPNERSTAQPERDFYIYMLQAFEDPKYKDEEKEDEVFFKLKKKNDEFIKLLRLYGGATEMYNYTTTNKNLYKPKITEYQRKLVKWIKEHFVDAYEVVYKGKSASVLAHGIFLPSNPDTLVELIDSVSQNLLSQWFEVKYSEYPSFRKIERSFLTKANMHTYVKDALDYLNGKRKAQGEAILDGLILLDQNGNPTTRKSGYAAWVIDLLDQKEKGQVLNQNELIEVIYTVQGSPDQRRTRKFDMEPELLVVILGALIQGGEIVVTIGGTTYEAMNFSDFIQLPIEDITYFSHIKKPSGLPIPEIQALAGMFNTIKVDFSDIEKIDLAIKQIISGAKRETSRTVEMLASLRQKFQKWDGPIFTDEEIEDYTNKLSSLNEFLQGLQVYNTRAKMMNLKYDVSRIEQEKEHLKLIDRLESLQNRLIDYTKIAGYLMNARHIVSPSDEWTAHVDNTLNHLSIALKNEEDCSEEVAELVRLKKEYIDHYLQLHQQNRLTATENRKKAALLQDDRHDAVQSLATKIELFRTSNVFNGWKEKIQSLKDCYHLTADELEHRPECPHCHFNPRVEWNREKVSLDELDEELDSILANWTDTLFTNFNEPDVKESIELLEGKQKQLIQSLIENQEFYLPISIELINAINIVLKGIHQEKIDVEQLIKVVGDGNPITVQEAKQNFEKLLRALIGTNDESRVRLTVKK</sequence>
<feature type="domain" description="DUF6079" evidence="5">
    <location>
        <begin position="838"/>
        <end position="1026"/>
    </location>
</feature>
<dbReference type="Pfam" id="PF26387">
    <property type="entry name" value="DUF6079_5th"/>
    <property type="match status" value="1"/>
</dbReference>
<dbReference type="Pfam" id="PF26385">
    <property type="entry name" value="DUF6079_4th"/>
    <property type="match status" value="1"/>
</dbReference>
<feature type="domain" description="DUF6079" evidence="3">
    <location>
        <begin position="480"/>
        <end position="678"/>
    </location>
</feature>
<evidence type="ECO:0000313" key="8">
    <source>
        <dbReference type="Proteomes" id="UP000245998"/>
    </source>
</evidence>
<dbReference type="Pfam" id="PF26383">
    <property type="entry name" value="DUF6079_2nd"/>
    <property type="match status" value="1"/>
</dbReference>
<dbReference type="EMBL" id="QCZG01000045">
    <property type="protein sequence ID" value="PWA07895.1"/>
    <property type="molecule type" value="Genomic_DNA"/>
</dbReference>
<dbReference type="AlphaFoldDB" id="A0A2U1JSA8"/>
<evidence type="ECO:0000259" key="4">
    <source>
        <dbReference type="Pfam" id="PF26385"/>
    </source>
</evidence>
<dbReference type="Pfam" id="PF19557">
    <property type="entry name" value="DUF6079_1st"/>
    <property type="match status" value="1"/>
</dbReference>
<evidence type="ECO:0000259" key="5">
    <source>
        <dbReference type="Pfam" id="PF26387"/>
    </source>
</evidence>
<comment type="caution">
    <text evidence="7">The sequence shown here is derived from an EMBL/GenBank/DDBJ whole genome shotgun (WGS) entry which is preliminary data.</text>
</comment>
<feature type="domain" description="DUF6079" evidence="6">
    <location>
        <begin position="1034"/>
        <end position="1124"/>
    </location>
</feature>
<dbReference type="InterPro" id="IPR058569">
    <property type="entry name" value="DUF6079_2nd"/>
</dbReference>
<evidence type="ECO:0000259" key="2">
    <source>
        <dbReference type="Pfam" id="PF26383"/>
    </source>
</evidence>
<dbReference type="Pfam" id="PF26388">
    <property type="entry name" value="DUF6079_6th"/>
    <property type="match status" value="1"/>
</dbReference>
<dbReference type="Proteomes" id="UP000245998">
    <property type="component" value="Unassembled WGS sequence"/>
</dbReference>
<dbReference type="InterPro" id="IPR058573">
    <property type="entry name" value="DUF6079_5th"/>
</dbReference>
<dbReference type="InterPro" id="IPR058572">
    <property type="entry name" value="DUF6079_4th"/>
</dbReference>
<evidence type="ECO:0000259" key="6">
    <source>
        <dbReference type="Pfam" id="PF26388"/>
    </source>
</evidence>
<evidence type="ECO:0000313" key="7">
    <source>
        <dbReference type="EMBL" id="PWA07895.1"/>
    </source>
</evidence>
<evidence type="ECO:0000259" key="1">
    <source>
        <dbReference type="Pfam" id="PF19557"/>
    </source>
</evidence>
<dbReference type="InterPro" id="IPR045725">
    <property type="entry name" value="DUF6079_N"/>
</dbReference>